<reference evidence="2" key="1">
    <citation type="submission" date="2022-11" db="UniProtKB">
        <authorList>
            <consortium name="WormBaseParasite"/>
        </authorList>
    </citation>
    <scope>IDENTIFICATION</scope>
</reference>
<dbReference type="WBParaSite" id="jg15753">
    <property type="protein sequence ID" value="jg15753"/>
    <property type="gene ID" value="jg15753"/>
</dbReference>
<evidence type="ECO:0000313" key="2">
    <source>
        <dbReference type="WBParaSite" id="jg15753"/>
    </source>
</evidence>
<keyword evidence="1" id="KW-1185">Reference proteome</keyword>
<proteinExistence type="predicted"/>
<accession>A0A915D630</accession>
<sequence>MLAINGARAAACVEYNVNGVIVNAGGTAAGIGQVYALAKQMGFKTTGIVCWESQKWENQPQKLPFSQTANGVVGKMKANGMN</sequence>
<protein>
    <submittedName>
        <fullName evidence="2">Uncharacterized protein</fullName>
    </submittedName>
</protein>
<dbReference type="AlphaFoldDB" id="A0A915D630"/>
<evidence type="ECO:0000313" key="1">
    <source>
        <dbReference type="Proteomes" id="UP000887574"/>
    </source>
</evidence>
<organism evidence="1 2">
    <name type="scientific">Ditylenchus dipsaci</name>
    <dbReference type="NCBI Taxonomy" id="166011"/>
    <lineage>
        <taxon>Eukaryota</taxon>
        <taxon>Metazoa</taxon>
        <taxon>Ecdysozoa</taxon>
        <taxon>Nematoda</taxon>
        <taxon>Chromadorea</taxon>
        <taxon>Rhabditida</taxon>
        <taxon>Tylenchina</taxon>
        <taxon>Tylenchomorpha</taxon>
        <taxon>Sphaerularioidea</taxon>
        <taxon>Anguinidae</taxon>
        <taxon>Anguininae</taxon>
        <taxon>Ditylenchus</taxon>
    </lineage>
</organism>
<name>A0A915D630_9BILA</name>
<dbReference type="Proteomes" id="UP000887574">
    <property type="component" value="Unplaced"/>
</dbReference>